<accession>A0A9D2UI15</accession>
<dbReference type="Proteomes" id="UP000787625">
    <property type="component" value="Unassembled WGS sequence"/>
</dbReference>
<gene>
    <name evidence="2" type="ORF">IAA93_03205</name>
</gene>
<reference evidence="2" key="2">
    <citation type="submission" date="2021-04" db="EMBL/GenBank/DDBJ databases">
        <authorList>
            <person name="Gilroy R."/>
        </authorList>
    </citation>
    <scope>NUCLEOTIDE SEQUENCE</scope>
    <source>
        <strain evidence="2">MalCec1-1739</strain>
    </source>
</reference>
<evidence type="ECO:0000259" key="1">
    <source>
        <dbReference type="Pfam" id="PF19838"/>
    </source>
</evidence>
<dbReference type="PANTHER" id="PTHR30189">
    <property type="entry name" value="LPS-ASSEMBLY PROTEIN"/>
    <property type="match status" value="1"/>
</dbReference>
<dbReference type="InterPro" id="IPR045659">
    <property type="entry name" value="LptD_2"/>
</dbReference>
<dbReference type="PANTHER" id="PTHR30189:SF1">
    <property type="entry name" value="LPS-ASSEMBLY PROTEIN LPTD"/>
    <property type="match status" value="1"/>
</dbReference>
<reference evidence="2" key="1">
    <citation type="journal article" date="2021" name="PeerJ">
        <title>Extensive microbial diversity within the chicken gut microbiome revealed by metagenomics and culture.</title>
        <authorList>
            <person name="Gilroy R."/>
            <person name="Ravi A."/>
            <person name="Getino M."/>
            <person name="Pursley I."/>
            <person name="Horton D.L."/>
            <person name="Alikhan N.F."/>
            <person name="Baker D."/>
            <person name="Gharbi K."/>
            <person name="Hall N."/>
            <person name="Watson M."/>
            <person name="Adriaenssens E.M."/>
            <person name="Foster-Nyarko E."/>
            <person name="Jarju S."/>
            <person name="Secka A."/>
            <person name="Antonio M."/>
            <person name="Oren A."/>
            <person name="Chaudhuri R.R."/>
            <person name="La Ragione R."/>
            <person name="Hildebrand F."/>
            <person name="Pallen M.J."/>
        </authorList>
    </citation>
    <scope>NUCLEOTIDE SEQUENCE</scope>
    <source>
        <strain evidence="2">MalCec1-1739</strain>
    </source>
</reference>
<dbReference type="Pfam" id="PF19838">
    <property type="entry name" value="LptD_2"/>
    <property type="match status" value="1"/>
</dbReference>
<evidence type="ECO:0000313" key="3">
    <source>
        <dbReference type="Proteomes" id="UP000787625"/>
    </source>
</evidence>
<dbReference type="EMBL" id="DWUP01000065">
    <property type="protein sequence ID" value="HJD52721.1"/>
    <property type="molecule type" value="Genomic_DNA"/>
</dbReference>
<feature type="domain" description="LPS-assembly protein LptD central" evidence="1">
    <location>
        <begin position="207"/>
        <end position="682"/>
    </location>
</feature>
<comment type="caution">
    <text evidence="2">The sequence shown here is derived from an EMBL/GenBank/DDBJ whole genome shotgun (WGS) entry which is preliminary data.</text>
</comment>
<organism evidence="2 3">
    <name type="scientific">Candidatus Avibacteroides avistercoris</name>
    <dbReference type="NCBI Taxonomy" id="2840690"/>
    <lineage>
        <taxon>Bacteria</taxon>
        <taxon>Pseudomonadati</taxon>
        <taxon>Bacteroidota</taxon>
        <taxon>Bacteroidia</taxon>
        <taxon>Bacteroidales</taxon>
        <taxon>Bacteroidaceae</taxon>
        <taxon>Bacteroidaceae incertae sedis</taxon>
        <taxon>Candidatus Avibacteroides</taxon>
    </lineage>
</organism>
<evidence type="ECO:0000313" key="2">
    <source>
        <dbReference type="EMBL" id="HJD52721.1"/>
    </source>
</evidence>
<sequence length="895" mass="102258">MSSVSGALLASSGSGMSYEANDSIYRADTLLVTDTLMADSLMRPDTLATDTAAEDKQAIDAPVVYEASDSIVFTRDGFARLYGKAKVNYQEIQLDAAIITMNMDSSTVFAEGIKDSTGVISGKPVFKDGSTPYESETMRYNFDTKKGYITNVTTQQGEGFVTSQDSKKGPDDELYMKNGWYTTCDNHEHPHFYLKLTRAKVKQKKNVVFGPAYMVVEDVPLPLAIPFGFFPFTDSYSSGFIMPSIGDELQKGYFLRDGGYYFAINDKVDLRLTGDIYTKGSWGVGAQSNYTKRYKFSGNIDAHYQVTITGEKNMPDYAVAKDFRINWTHRQDAKANPYSTFSASVNFSTSSYDRNNTESQYNSQLYSQNTKTSSISYTYTTPNQKLTISTSFNLSQTTRNSSLSMTLPDVSISLRKIYPFKRKHATGKQKWYEKIAIGYTGQIRNSITTQENSLFQTNLFKDWRNGVSHSVPINATFQLFKYINVTPSFQYNSRWYPSKVTRHWDYDRGEEVQDTTYGFNRVAWYNFSIGLNTKLYGFYKPIQAIFGDKIQAIRHVFTPTVTFSAAPDFGRHRYGYYDSYSYVDEYGETITREYSVYQHGLMGTAPNGMQGNINMSISNNIEMKVKSDRDSTGVRLISLIDDFTAGISYNIPTRRWSDMNMSIRLKLWKNFTLNLNSTFYTYAYEFDKNGNVVTGDRTEWSYGRFGRFGGISRSFSYTFDNNTWDKWFGKDDEKEDIGQNHDAQLADAAATEENAPAEKPKEDAKLDKDGYMKIKIPWSFTVSYSCSMTEDRSRPINTKTMRYPYRLIHNLSGNGNIKIANRWSLNFSTSYDFEAKKLAQTTINVARDLHCFQMSASIQLGYFNSYYFTIRANSSMLQDLKWEKRNSRSQNIVWY</sequence>
<protein>
    <submittedName>
        <fullName evidence="2">LPS-assembly protein LptD</fullName>
    </submittedName>
</protein>
<dbReference type="GO" id="GO:0009279">
    <property type="term" value="C:cell outer membrane"/>
    <property type="evidence" value="ECO:0007669"/>
    <property type="project" value="TreeGrafter"/>
</dbReference>
<dbReference type="InterPro" id="IPR050218">
    <property type="entry name" value="LptD"/>
</dbReference>
<name>A0A9D2UI15_9BACT</name>
<proteinExistence type="predicted"/>
<dbReference type="AlphaFoldDB" id="A0A9D2UI15"/>
<dbReference type="GO" id="GO:1990351">
    <property type="term" value="C:transporter complex"/>
    <property type="evidence" value="ECO:0007669"/>
    <property type="project" value="TreeGrafter"/>
</dbReference>